<dbReference type="Gene3D" id="2.60.40.1890">
    <property type="entry name" value="PCu(A)C copper chaperone"/>
    <property type="match status" value="1"/>
</dbReference>
<evidence type="ECO:0000313" key="2">
    <source>
        <dbReference type="Proteomes" id="UP001497045"/>
    </source>
</evidence>
<dbReference type="SUPFAM" id="SSF110087">
    <property type="entry name" value="DR1885-like metal-binding protein"/>
    <property type="match status" value="1"/>
</dbReference>
<sequence>MNSKSILASMAILALAACGDEPAEEVVAEVPDCPPGIEVDGGWMSMAAVAGDPAAVYFTITNNGEEAKMIAAADVAGAGSAALHEMGTWNLQPSMDEVLQLDVPAGESIAFEPGGLHVMAMQPGEELAVGGETEVTLTFVRGDKCSFPVAIRAPGDTPEAEADAE</sequence>
<dbReference type="PANTHER" id="PTHR36302">
    <property type="entry name" value="BLR7088 PROTEIN"/>
    <property type="match status" value="1"/>
</dbReference>
<dbReference type="InterPro" id="IPR007410">
    <property type="entry name" value="LpqE-like"/>
</dbReference>
<dbReference type="Pfam" id="PF04314">
    <property type="entry name" value="PCuAC"/>
    <property type="match status" value="1"/>
</dbReference>
<gene>
    <name evidence="1" type="ORF">AAEO60_06290</name>
</gene>
<proteinExistence type="predicted"/>
<keyword evidence="2" id="KW-1185">Reference proteome</keyword>
<dbReference type="InterPro" id="IPR058248">
    <property type="entry name" value="Lxx211020-like"/>
</dbReference>
<name>A0ABU9ICW9_9SPHN</name>
<comment type="caution">
    <text evidence="1">The sequence shown here is derived from an EMBL/GenBank/DDBJ whole genome shotgun (WGS) entry which is preliminary data.</text>
</comment>
<dbReference type="Proteomes" id="UP001497045">
    <property type="component" value="Unassembled WGS sequence"/>
</dbReference>
<reference evidence="1 2" key="1">
    <citation type="submission" date="2024-04" db="EMBL/GenBank/DDBJ databases">
        <title>Aurantiacibacter sp. DGU6 16S ribosomal RNA gene Genome sequencing and assembly.</title>
        <authorList>
            <person name="Park S."/>
        </authorList>
    </citation>
    <scope>NUCLEOTIDE SEQUENCE [LARGE SCALE GENOMIC DNA]</scope>
    <source>
        <strain evidence="1 2">DGU6</strain>
    </source>
</reference>
<dbReference type="PANTHER" id="PTHR36302:SF1">
    <property type="entry name" value="COPPER CHAPERONE PCU(A)C"/>
    <property type="match status" value="1"/>
</dbReference>
<accession>A0ABU9ICW9</accession>
<organism evidence="1 2">
    <name type="scientific">Aurantiacibacter gilvus</name>
    <dbReference type="NCBI Taxonomy" id="3139141"/>
    <lineage>
        <taxon>Bacteria</taxon>
        <taxon>Pseudomonadati</taxon>
        <taxon>Pseudomonadota</taxon>
        <taxon>Alphaproteobacteria</taxon>
        <taxon>Sphingomonadales</taxon>
        <taxon>Erythrobacteraceae</taxon>
        <taxon>Aurantiacibacter</taxon>
    </lineage>
</organism>
<evidence type="ECO:0000313" key="1">
    <source>
        <dbReference type="EMBL" id="MEL1250276.1"/>
    </source>
</evidence>
<dbReference type="RefSeq" id="WP_341672798.1">
    <property type="nucleotide sequence ID" value="NZ_JBBYHV010000001.1"/>
</dbReference>
<dbReference type="EMBL" id="JBBYHV010000001">
    <property type="protein sequence ID" value="MEL1250276.1"/>
    <property type="molecule type" value="Genomic_DNA"/>
</dbReference>
<dbReference type="InterPro" id="IPR036182">
    <property type="entry name" value="PCuAC_sf"/>
</dbReference>
<protein>
    <submittedName>
        <fullName evidence="1">Copper chaperone PCu(A)C</fullName>
    </submittedName>
</protein>
<dbReference type="PROSITE" id="PS51257">
    <property type="entry name" value="PROKAR_LIPOPROTEIN"/>
    <property type="match status" value="1"/>
</dbReference>